<protein>
    <submittedName>
        <fullName evidence="2">Endonuclease</fullName>
    </submittedName>
</protein>
<dbReference type="Pfam" id="PF01541">
    <property type="entry name" value="GIY-YIG"/>
    <property type="match status" value="1"/>
</dbReference>
<proteinExistence type="predicted"/>
<dbReference type="Gene3D" id="3.40.1440.10">
    <property type="entry name" value="GIY-YIG endonuclease"/>
    <property type="match status" value="1"/>
</dbReference>
<name>A0A2H0YR94_9BACT</name>
<organism evidence="2 3">
    <name type="scientific">Candidatus Kerfeldbacteria bacterium CG08_land_8_20_14_0_20_43_14</name>
    <dbReference type="NCBI Taxonomy" id="2014246"/>
    <lineage>
        <taxon>Bacteria</taxon>
        <taxon>Candidatus Kerfeldiibacteriota</taxon>
    </lineage>
</organism>
<feature type="domain" description="GIY-YIG" evidence="1">
    <location>
        <begin position="1"/>
        <end position="78"/>
    </location>
</feature>
<dbReference type="GO" id="GO:0004519">
    <property type="term" value="F:endonuclease activity"/>
    <property type="evidence" value="ECO:0007669"/>
    <property type="project" value="UniProtKB-KW"/>
</dbReference>
<dbReference type="Proteomes" id="UP000236845">
    <property type="component" value="Unassembled WGS sequence"/>
</dbReference>
<dbReference type="PROSITE" id="PS50164">
    <property type="entry name" value="GIY_YIG"/>
    <property type="match status" value="1"/>
</dbReference>
<dbReference type="InterPro" id="IPR000305">
    <property type="entry name" value="GIY-YIG_endonuc"/>
</dbReference>
<dbReference type="AlphaFoldDB" id="A0A2H0YR94"/>
<evidence type="ECO:0000313" key="2">
    <source>
        <dbReference type="EMBL" id="PIS41021.1"/>
    </source>
</evidence>
<comment type="caution">
    <text evidence="2">The sequence shown here is derived from an EMBL/GenBank/DDBJ whole genome shotgun (WGS) entry which is preliminary data.</text>
</comment>
<sequence length="78" mass="9088">MCLHSEKPPLQKALIGHTSDLNKRILQYNKGLVKSTKAYFPWKIVYTENLPGKNLAYKRELQIKSYKHGEAFKKLINN</sequence>
<reference evidence="3" key="1">
    <citation type="submission" date="2017-09" db="EMBL/GenBank/DDBJ databases">
        <title>Depth-based differentiation of microbial function through sediment-hosted aquifers and enrichment of novel symbionts in the deep terrestrial subsurface.</title>
        <authorList>
            <person name="Probst A.J."/>
            <person name="Ladd B."/>
            <person name="Jarett J.K."/>
            <person name="Geller-Mcgrath D.E."/>
            <person name="Sieber C.M.K."/>
            <person name="Emerson J.B."/>
            <person name="Anantharaman K."/>
            <person name="Thomas B.C."/>
            <person name="Malmstrom R."/>
            <person name="Stieglmeier M."/>
            <person name="Klingl A."/>
            <person name="Woyke T."/>
            <person name="Ryan C.M."/>
            <person name="Banfield J.F."/>
        </authorList>
    </citation>
    <scope>NUCLEOTIDE SEQUENCE [LARGE SCALE GENOMIC DNA]</scope>
</reference>
<evidence type="ECO:0000259" key="1">
    <source>
        <dbReference type="PROSITE" id="PS50164"/>
    </source>
</evidence>
<keyword evidence="2" id="KW-0540">Nuclease</keyword>
<dbReference type="InterPro" id="IPR035901">
    <property type="entry name" value="GIY-YIG_endonuc_sf"/>
</dbReference>
<keyword evidence="2" id="KW-0378">Hydrolase</keyword>
<gene>
    <name evidence="2" type="ORF">COT26_00215</name>
</gene>
<evidence type="ECO:0000313" key="3">
    <source>
        <dbReference type="Proteomes" id="UP000236845"/>
    </source>
</evidence>
<dbReference type="SUPFAM" id="SSF82771">
    <property type="entry name" value="GIY-YIG endonuclease"/>
    <property type="match status" value="1"/>
</dbReference>
<dbReference type="EMBL" id="PEXW01000005">
    <property type="protein sequence ID" value="PIS41021.1"/>
    <property type="molecule type" value="Genomic_DNA"/>
</dbReference>
<keyword evidence="2" id="KW-0255">Endonuclease</keyword>
<accession>A0A2H0YR94</accession>